<dbReference type="InterPro" id="IPR035901">
    <property type="entry name" value="GIY-YIG_endonuc_sf"/>
</dbReference>
<dbReference type="STRING" id="1219032.GCA_001515545_02055"/>
<dbReference type="GeneID" id="80802859"/>
<evidence type="ECO:0008006" key="3">
    <source>
        <dbReference type="Google" id="ProtNLM"/>
    </source>
</evidence>
<comment type="caution">
    <text evidence="1">The sequence shown here is derived from an EMBL/GenBank/DDBJ whole genome shotgun (WGS) entry which is preliminary data.</text>
</comment>
<name>A0A2A7UZ37_COMTR</name>
<dbReference type="RefSeq" id="WP_066536979.1">
    <property type="nucleotide sequence ID" value="NZ_PDEA01000001.1"/>
</dbReference>
<dbReference type="EMBL" id="PDEA01000001">
    <property type="protein sequence ID" value="PEH90523.1"/>
    <property type="molecule type" value="Genomic_DNA"/>
</dbReference>
<reference evidence="2" key="1">
    <citation type="submission" date="2017-09" db="EMBL/GenBank/DDBJ databases">
        <title>FDA dAtabase for Regulatory Grade micrObial Sequences (FDA-ARGOS): Supporting development and validation of Infectious Disease Dx tests.</title>
        <authorList>
            <person name="Minogue T."/>
            <person name="Wolcott M."/>
            <person name="Wasieloski L."/>
            <person name="Aguilar W."/>
            <person name="Moore D."/>
            <person name="Tallon L."/>
            <person name="Sadzewicz L."/>
            <person name="Ott S."/>
            <person name="Zhao X."/>
            <person name="Nagaraj S."/>
            <person name="Vavikolanu K."/>
            <person name="Aluvathingal J."/>
            <person name="Nadendla S."/>
            <person name="Sichtig H."/>
        </authorList>
    </citation>
    <scope>NUCLEOTIDE SEQUENCE [LARGE SCALE GENOMIC DNA]</scope>
    <source>
        <strain evidence="2">FDAARGOS_394</strain>
    </source>
</reference>
<evidence type="ECO:0000313" key="1">
    <source>
        <dbReference type="EMBL" id="PEH90523.1"/>
    </source>
</evidence>
<accession>A0A2A7UZ37</accession>
<dbReference type="OrthoDB" id="9134286at2"/>
<dbReference type="AlphaFoldDB" id="A0A2A7UZ37"/>
<keyword evidence="2" id="KW-1185">Reference proteome</keyword>
<dbReference type="CDD" id="cd10451">
    <property type="entry name" value="GIY-YIG_LuxR_like"/>
    <property type="match status" value="1"/>
</dbReference>
<organism evidence="1 2">
    <name type="scientific">Comamonas terrigena</name>
    <dbReference type="NCBI Taxonomy" id="32013"/>
    <lineage>
        <taxon>Bacteria</taxon>
        <taxon>Pseudomonadati</taxon>
        <taxon>Pseudomonadota</taxon>
        <taxon>Betaproteobacteria</taxon>
        <taxon>Burkholderiales</taxon>
        <taxon>Comamonadaceae</taxon>
        <taxon>Comamonas</taxon>
    </lineage>
</organism>
<sequence length="124" mass="13456">MTVSLLLSSQARRARVQDYKQIFPPLGIYAVRCEAAGLLCLGASRNVDGTLNRLRFELAHGTARDAALAQAWARHGEAAFSFAVLDRVKERADPDFDYEAELQALLALWQGELQAAACAPGGQP</sequence>
<proteinExistence type="predicted"/>
<protein>
    <recommendedName>
        <fullName evidence="3">GIY-YIG nuclease family protein</fullName>
    </recommendedName>
</protein>
<evidence type="ECO:0000313" key="2">
    <source>
        <dbReference type="Proteomes" id="UP000220246"/>
    </source>
</evidence>
<dbReference type="Proteomes" id="UP000220246">
    <property type="component" value="Unassembled WGS sequence"/>
</dbReference>
<gene>
    <name evidence="1" type="ORF">CRM82_19700</name>
</gene>
<dbReference type="Gene3D" id="3.40.1440.10">
    <property type="entry name" value="GIY-YIG endonuclease"/>
    <property type="match status" value="1"/>
</dbReference>